<dbReference type="AlphaFoldDB" id="A0A4R5BJR6"/>
<feature type="domain" description="HTH tetR-type" evidence="3">
    <location>
        <begin position="8"/>
        <end position="68"/>
    </location>
</feature>
<evidence type="ECO:0000259" key="3">
    <source>
        <dbReference type="PROSITE" id="PS50977"/>
    </source>
</evidence>
<dbReference type="SUPFAM" id="SSF46689">
    <property type="entry name" value="Homeodomain-like"/>
    <property type="match status" value="1"/>
</dbReference>
<dbReference type="InterPro" id="IPR050109">
    <property type="entry name" value="HTH-type_TetR-like_transc_reg"/>
</dbReference>
<dbReference type="GO" id="GO:0003700">
    <property type="term" value="F:DNA-binding transcription factor activity"/>
    <property type="evidence" value="ECO:0007669"/>
    <property type="project" value="TreeGrafter"/>
</dbReference>
<dbReference type="GO" id="GO:0000976">
    <property type="term" value="F:transcription cis-regulatory region binding"/>
    <property type="evidence" value="ECO:0007669"/>
    <property type="project" value="TreeGrafter"/>
</dbReference>
<dbReference type="Pfam" id="PF00440">
    <property type="entry name" value="TetR_N"/>
    <property type="match status" value="1"/>
</dbReference>
<name>A0A4R5BJR6_9ACTN</name>
<dbReference type="RefSeq" id="WP_132196753.1">
    <property type="nucleotide sequence ID" value="NZ_SMKY01000037.1"/>
</dbReference>
<sequence>MGTRMSAAERREMTITAAMAEFARGGYEGTSTASIAERVGVSQPYLFRLFPTKRALFLAAAERCFEEIEDAMREAAGGLYGRDAMAAMAEIYRRILREDPTLLQFQLQIYAAAVQDEEIARLGHRRWAGLWCAVRDLSGEDAAEVTRFMSIGLLVNVLTAFGVPHTSGPDLPCSLEKWAYGVDGGDPGEGT</sequence>
<keyword evidence="1 2" id="KW-0238">DNA-binding</keyword>
<dbReference type="Gene3D" id="1.10.357.10">
    <property type="entry name" value="Tetracycline Repressor, domain 2"/>
    <property type="match status" value="1"/>
</dbReference>
<dbReference type="Gene3D" id="1.10.10.60">
    <property type="entry name" value="Homeodomain-like"/>
    <property type="match status" value="1"/>
</dbReference>
<accession>A0A4R5BJR6</accession>
<evidence type="ECO:0000313" key="4">
    <source>
        <dbReference type="EMBL" id="TDD85386.1"/>
    </source>
</evidence>
<dbReference type="InterPro" id="IPR001647">
    <property type="entry name" value="HTH_TetR"/>
</dbReference>
<organism evidence="4 5">
    <name type="scientific">Actinomadura darangshiensis</name>
    <dbReference type="NCBI Taxonomy" id="705336"/>
    <lineage>
        <taxon>Bacteria</taxon>
        <taxon>Bacillati</taxon>
        <taxon>Actinomycetota</taxon>
        <taxon>Actinomycetes</taxon>
        <taxon>Streptosporangiales</taxon>
        <taxon>Thermomonosporaceae</taxon>
        <taxon>Actinomadura</taxon>
    </lineage>
</organism>
<evidence type="ECO:0000256" key="1">
    <source>
        <dbReference type="ARBA" id="ARBA00023125"/>
    </source>
</evidence>
<dbReference type="OrthoDB" id="3691941at2"/>
<evidence type="ECO:0000313" key="5">
    <source>
        <dbReference type="Proteomes" id="UP000295578"/>
    </source>
</evidence>
<gene>
    <name evidence="4" type="ORF">E1293_11410</name>
</gene>
<proteinExistence type="predicted"/>
<dbReference type="InterPro" id="IPR009057">
    <property type="entry name" value="Homeodomain-like_sf"/>
</dbReference>
<keyword evidence="5" id="KW-1185">Reference proteome</keyword>
<protein>
    <submittedName>
        <fullName evidence="4">TetR/AcrR family transcriptional regulator</fullName>
    </submittedName>
</protein>
<dbReference type="PANTHER" id="PTHR30055">
    <property type="entry name" value="HTH-TYPE TRANSCRIPTIONAL REGULATOR RUTR"/>
    <property type="match status" value="1"/>
</dbReference>
<feature type="DNA-binding region" description="H-T-H motif" evidence="2">
    <location>
        <begin position="31"/>
        <end position="50"/>
    </location>
</feature>
<dbReference type="Proteomes" id="UP000295578">
    <property type="component" value="Unassembled WGS sequence"/>
</dbReference>
<reference evidence="4 5" key="1">
    <citation type="submission" date="2019-03" db="EMBL/GenBank/DDBJ databases">
        <title>Draft genome sequences of novel Actinobacteria.</title>
        <authorList>
            <person name="Sahin N."/>
            <person name="Ay H."/>
            <person name="Saygin H."/>
        </authorList>
    </citation>
    <scope>NUCLEOTIDE SEQUENCE [LARGE SCALE GENOMIC DNA]</scope>
    <source>
        <strain evidence="4 5">DSM 45941</strain>
    </source>
</reference>
<dbReference type="PANTHER" id="PTHR30055:SF146">
    <property type="entry name" value="HTH-TYPE TRANSCRIPTIONAL DUAL REGULATOR CECR"/>
    <property type="match status" value="1"/>
</dbReference>
<evidence type="ECO:0000256" key="2">
    <source>
        <dbReference type="PROSITE-ProRule" id="PRU00335"/>
    </source>
</evidence>
<dbReference type="PROSITE" id="PS50977">
    <property type="entry name" value="HTH_TETR_2"/>
    <property type="match status" value="1"/>
</dbReference>
<comment type="caution">
    <text evidence="4">The sequence shown here is derived from an EMBL/GenBank/DDBJ whole genome shotgun (WGS) entry which is preliminary data.</text>
</comment>
<dbReference type="EMBL" id="SMKY01000037">
    <property type="protein sequence ID" value="TDD85386.1"/>
    <property type="molecule type" value="Genomic_DNA"/>
</dbReference>